<reference evidence="2" key="1">
    <citation type="submission" date="2022-11" db="UniProtKB">
        <authorList>
            <consortium name="WormBaseParasite"/>
        </authorList>
    </citation>
    <scope>IDENTIFICATION</scope>
</reference>
<evidence type="ECO:0000313" key="2">
    <source>
        <dbReference type="WBParaSite" id="PS1159_v2.g2130.t1"/>
    </source>
</evidence>
<sequence length="68" mass="7716">MALLCTLIFEFVPNFIGIIINLLAKISTTAYAGPYWTFSSIINIFICNFMYSKAILKQNIVNHIEVVD</sequence>
<dbReference type="Proteomes" id="UP000887580">
    <property type="component" value="Unplaced"/>
</dbReference>
<accession>A0AC35FVU1</accession>
<dbReference type="WBParaSite" id="PS1159_v2.g2130.t1">
    <property type="protein sequence ID" value="PS1159_v2.g2130.t1"/>
    <property type="gene ID" value="PS1159_v2.g2130"/>
</dbReference>
<protein>
    <submittedName>
        <fullName evidence="2">Uncharacterized protein</fullName>
    </submittedName>
</protein>
<proteinExistence type="predicted"/>
<name>A0AC35FVU1_9BILA</name>
<organism evidence="1 2">
    <name type="scientific">Panagrolaimus sp. PS1159</name>
    <dbReference type="NCBI Taxonomy" id="55785"/>
    <lineage>
        <taxon>Eukaryota</taxon>
        <taxon>Metazoa</taxon>
        <taxon>Ecdysozoa</taxon>
        <taxon>Nematoda</taxon>
        <taxon>Chromadorea</taxon>
        <taxon>Rhabditida</taxon>
        <taxon>Tylenchina</taxon>
        <taxon>Panagrolaimomorpha</taxon>
        <taxon>Panagrolaimoidea</taxon>
        <taxon>Panagrolaimidae</taxon>
        <taxon>Panagrolaimus</taxon>
    </lineage>
</organism>
<evidence type="ECO:0000313" key="1">
    <source>
        <dbReference type="Proteomes" id="UP000887580"/>
    </source>
</evidence>